<evidence type="ECO:0000256" key="6">
    <source>
        <dbReference type="SAM" id="MobiDB-lite"/>
    </source>
</evidence>
<dbReference type="InterPro" id="IPR000571">
    <property type="entry name" value="Znf_CCCH"/>
</dbReference>
<keyword evidence="3 5" id="KW-0863">Zinc-finger</keyword>
<feature type="zinc finger region" description="C3H1-type" evidence="5">
    <location>
        <begin position="127"/>
        <end position="154"/>
    </location>
</feature>
<feature type="compositionally biased region" description="Polar residues" evidence="6">
    <location>
        <begin position="1"/>
        <end position="11"/>
    </location>
</feature>
<dbReference type="EMBL" id="CAJQZP010001331">
    <property type="protein sequence ID" value="CAG5039184.1"/>
    <property type="molecule type" value="Genomic_DNA"/>
</dbReference>
<keyword evidence="9" id="KW-1185">Reference proteome</keyword>
<feature type="compositionally biased region" description="Pro residues" evidence="6">
    <location>
        <begin position="229"/>
        <end position="238"/>
    </location>
</feature>
<gene>
    <name evidence="8" type="ORF">PAPOLLO_LOCUS21561</name>
</gene>
<evidence type="ECO:0000313" key="8">
    <source>
        <dbReference type="EMBL" id="CAG5039184.1"/>
    </source>
</evidence>
<feature type="region of interest" description="Disordered" evidence="6">
    <location>
        <begin position="1"/>
        <end position="84"/>
    </location>
</feature>
<name>A0A8S3XRB2_PARAO</name>
<feature type="region of interest" description="Disordered" evidence="6">
    <location>
        <begin position="207"/>
        <end position="241"/>
    </location>
</feature>
<comment type="caution">
    <text evidence="8">The sequence shown here is derived from an EMBL/GenBank/DDBJ whole genome shotgun (WGS) entry which is preliminary data.</text>
</comment>
<keyword evidence="1 5" id="KW-0479">Metal-binding</keyword>
<feature type="compositionally biased region" description="Basic and acidic residues" evidence="6">
    <location>
        <begin position="28"/>
        <end position="43"/>
    </location>
</feature>
<dbReference type="PROSITE" id="PS50103">
    <property type="entry name" value="ZF_C3H1"/>
    <property type="match status" value="1"/>
</dbReference>
<proteinExistence type="predicted"/>
<keyword evidence="4 5" id="KW-0862">Zinc</keyword>
<dbReference type="OrthoDB" id="250836at2759"/>
<dbReference type="GO" id="GO:0043484">
    <property type="term" value="P:regulation of RNA splicing"/>
    <property type="evidence" value="ECO:0007669"/>
    <property type="project" value="TreeGrafter"/>
</dbReference>
<evidence type="ECO:0000313" key="9">
    <source>
        <dbReference type="Proteomes" id="UP000691718"/>
    </source>
</evidence>
<dbReference type="AlphaFoldDB" id="A0A8S3XRB2"/>
<dbReference type="PANTHER" id="PTHR12675:SF6">
    <property type="entry name" value="ZINC FINGER CCCH DOMAIN-CONTAINING PROTEIN 10"/>
    <property type="match status" value="1"/>
</dbReference>
<feature type="domain" description="C3H1-type" evidence="7">
    <location>
        <begin position="127"/>
        <end position="154"/>
    </location>
</feature>
<reference evidence="8" key="1">
    <citation type="submission" date="2021-04" db="EMBL/GenBank/DDBJ databases">
        <authorList>
            <person name="Tunstrom K."/>
        </authorList>
    </citation>
    <scope>NUCLEOTIDE SEQUENCE</scope>
</reference>
<keyword evidence="2" id="KW-0677">Repeat</keyword>
<dbReference type="PANTHER" id="PTHR12675">
    <property type="entry name" value="MUSCLEBLIND-LIKE PROTEIN"/>
    <property type="match status" value="1"/>
</dbReference>
<dbReference type="GO" id="GO:0008270">
    <property type="term" value="F:zinc ion binding"/>
    <property type="evidence" value="ECO:0007669"/>
    <property type="project" value="UniProtKB-KW"/>
</dbReference>
<evidence type="ECO:0000256" key="2">
    <source>
        <dbReference type="ARBA" id="ARBA00022737"/>
    </source>
</evidence>
<accession>A0A8S3XRB2</accession>
<evidence type="ECO:0000259" key="7">
    <source>
        <dbReference type="PROSITE" id="PS50103"/>
    </source>
</evidence>
<protein>
    <submittedName>
        <fullName evidence="8">(apollo) hypothetical protein</fullName>
    </submittedName>
</protein>
<feature type="compositionally biased region" description="Pro residues" evidence="6">
    <location>
        <begin position="68"/>
        <end position="77"/>
    </location>
</feature>
<dbReference type="Proteomes" id="UP000691718">
    <property type="component" value="Unassembled WGS sequence"/>
</dbReference>
<organism evidence="8 9">
    <name type="scientific">Parnassius apollo</name>
    <name type="common">Apollo butterfly</name>
    <name type="synonym">Papilio apollo</name>
    <dbReference type="NCBI Taxonomy" id="110799"/>
    <lineage>
        <taxon>Eukaryota</taxon>
        <taxon>Metazoa</taxon>
        <taxon>Ecdysozoa</taxon>
        <taxon>Arthropoda</taxon>
        <taxon>Hexapoda</taxon>
        <taxon>Insecta</taxon>
        <taxon>Pterygota</taxon>
        <taxon>Neoptera</taxon>
        <taxon>Endopterygota</taxon>
        <taxon>Lepidoptera</taxon>
        <taxon>Glossata</taxon>
        <taxon>Ditrysia</taxon>
        <taxon>Papilionoidea</taxon>
        <taxon>Papilionidae</taxon>
        <taxon>Parnassiinae</taxon>
        <taxon>Parnassini</taxon>
        <taxon>Parnassius</taxon>
        <taxon>Parnassius</taxon>
    </lineage>
</organism>
<evidence type="ECO:0000256" key="4">
    <source>
        <dbReference type="ARBA" id="ARBA00022833"/>
    </source>
</evidence>
<dbReference type="GO" id="GO:0003723">
    <property type="term" value="F:RNA binding"/>
    <property type="evidence" value="ECO:0007669"/>
    <property type="project" value="TreeGrafter"/>
</dbReference>
<sequence>MQFTQAESTVFTRAGVEDIKTQSASKPEIMKKFIKSKIDHNETTSRGSPTILAEPPPNVGRERAMPDVQPPLPLDPPPPDEKPNLTLELKQEIEDIEYQNPGEESSETLNPEGVTAELNGAEETDGNKPKPMCRDFIRGRCTRPGTCKFSHKCDVSQLVGVYTFCRNFQNCVCTLPNCKYVHATVFEEQHFYRTGELPPHALAHHKKVNILPPPPPPPPPEEAPLTFDNPPPPVPPPTASVVRPSSIIGVATTERSNDDQSFRSCVNIARSSSLKRDWTQIGCAARVLEASGHVP</sequence>
<evidence type="ECO:0000256" key="3">
    <source>
        <dbReference type="ARBA" id="ARBA00022771"/>
    </source>
</evidence>
<feature type="compositionally biased region" description="Pro residues" evidence="6">
    <location>
        <begin position="211"/>
        <end position="222"/>
    </location>
</feature>
<evidence type="ECO:0000256" key="5">
    <source>
        <dbReference type="PROSITE-ProRule" id="PRU00723"/>
    </source>
</evidence>
<evidence type="ECO:0000256" key="1">
    <source>
        <dbReference type="ARBA" id="ARBA00022723"/>
    </source>
</evidence>